<dbReference type="ExpressionAtlas" id="A5ADC6">
    <property type="expression patterns" value="baseline and differential"/>
</dbReference>
<protein>
    <recommendedName>
        <fullName evidence="2">DCD domain-containing protein</fullName>
    </recommendedName>
</protein>
<reference evidence="3" key="1">
    <citation type="journal article" date="2007" name="PLoS ONE">
        <title>The first genome sequence of an elite grapevine cultivar (Pinot noir Vitis vinifera L.): coping with a highly heterozygous genome.</title>
        <authorList>
            <person name="Velasco R."/>
            <person name="Zharkikh A."/>
            <person name="Troggio M."/>
            <person name="Cartwright D.A."/>
            <person name="Cestaro A."/>
            <person name="Pruss D."/>
            <person name="Pindo M."/>
            <person name="FitzGerald L.M."/>
            <person name="Vezzulli S."/>
            <person name="Reid J."/>
            <person name="Malacarne G."/>
            <person name="Iliev D."/>
            <person name="Coppola G."/>
            <person name="Wardell B."/>
            <person name="Micheletti D."/>
            <person name="Macalma T."/>
            <person name="Facci M."/>
            <person name="Mitchell J.T."/>
            <person name="Perazzolli M."/>
            <person name="Eldredge G."/>
            <person name="Gatto P."/>
            <person name="Oyzerski R."/>
            <person name="Moretto M."/>
            <person name="Gutin N."/>
            <person name="Stefanini M."/>
            <person name="Chen Y."/>
            <person name="Segala C."/>
            <person name="Davenport C."/>
            <person name="Dematte L."/>
            <person name="Mraz A."/>
            <person name="Battilana J."/>
            <person name="Stormo K."/>
            <person name="Costa F."/>
            <person name="Tao Q."/>
            <person name="Si-Ammour A."/>
            <person name="Harkins T."/>
            <person name="Lackey A."/>
            <person name="Perbost C."/>
            <person name="Taillon B."/>
            <person name="Stella A."/>
            <person name="Solovyev V."/>
            <person name="Fawcett J.A."/>
            <person name="Sterck L."/>
            <person name="Vandepoele K."/>
            <person name="Grando S.M."/>
            <person name="Toppo S."/>
            <person name="Moser C."/>
            <person name="Lanchbury J."/>
            <person name="Bogden R."/>
            <person name="Skolnick M."/>
            <person name="Sgaramella V."/>
            <person name="Bhatnagar S.K."/>
            <person name="Fontana P."/>
            <person name="Gutin A."/>
            <person name="Van de Peer Y."/>
            <person name="Salamini F."/>
            <person name="Viola R."/>
        </authorList>
    </citation>
    <scope>NUCLEOTIDE SEQUENCE</scope>
</reference>
<feature type="compositionally biased region" description="Basic residues" evidence="1">
    <location>
        <begin position="1"/>
        <end position="10"/>
    </location>
</feature>
<evidence type="ECO:0000259" key="2">
    <source>
        <dbReference type="PROSITE" id="PS51222"/>
    </source>
</evidence>
<dbReference type="Pfam" id="PF10539">
    <property type="entry name" value="Dev_Cell_Death"/>
    <property type="match status" value="2"/>
</dbReference>
<gene>
    <name evidence="3" type="ORF">VITISV_000431</name>
</gene>
<organism evidence="3">
    <name type="scientific">Vitis vinifera</name>
    <name type="common">Grape</name>
    <dbReference type="NCBI Taxonomy" id="29760"/>
    <lineage>
        <taxon>Eukaryota</taxon>
        <taxon>Viridiplantae</taxon>
        <taxon>Streptophyta</taxon>
        <taxon>Embryophyta</taxon>
        <taxon>Tracheophyta</taxon>
        <taxon>Spermatophyta</taxon>
        <taxon>Magnoliopsida</taxon>
        <taxon>eudicotyledons</taxon>
        <taxon>Gunneridae</taxon>
        <taxon>Pentapetalae</taxon>
        <taxon>rosids</taxon>
        <taxon>Vitales</taxon>
        <taxon>Vitaceae</taxon>
        <taxon>Viteae</taxon>
        <taxon>Vitis</taxon>
    </lineage>
</organism>
<evidence type="ECO:0000313" key="3">
    <source>
        <dbReference type="EMBL" id="CAN66601.1"/>
    </source>
</evidence>
<dbReference type="EMBL" id="AM423694">
    <property type="protein sequence ID" value="CAN66601.1"/>
    <property type="molecule type" value="Genomic_DNA"/>
</dbReference>
<dbReference type="SMART" id="SM00767">
    <property type="entry name" value="DCD"/>
    <property type="match status" value="1"/>
</dbReference>
<feature type="compositionally biased region" description="Low complexity" evidence="1">
    <location>
        <begin position="49"/>
        <end position="64"/>
    </location>
</feature>
<dbReference type="PANTHER" id="PTHR46444:SF19">
    <property type="entry name" value="OS02G0745600 PROTEIN"/>
    <property type="match status" value="1"/>
</dbReference>
<dbReference type="PROSITE" id="PS51222">
    <property type="entry name" value="DCD"/>
    <property type="match status" value="1"/>
</dbReference>
<dbReference type="InterPro" id="IPR013989">
    <property type="entry name" value="Dev_and_cell_death_domain"/>
</dbReference>
<dbReference type="PANTHER" id="PTHR46444">
    <property type="entry name" value="DCD (DEVELOPMENT AND CELL DEATH) DOMAIN PROTEIN-RELATED"/>
    <property type="match status" value="1"/>
</dbReference>
<name>A5ADC6_VITVI</name>
<feature type="domain" description="DCD" evidence="2">
    <location>
        <begin position="84"/>
        <end position="262"/>
    </location>
</feature>
<evidence type="ECO:0000256" key="1">
    <source>
        <dbReference type="SAM" id="MobiDB-lite"/>
    </source>
</evidence>
<dbReference type="AlphaFoldDB" id="A5ADC6"/>
<feature type="region of interest" description="Disordered" evidence="1">
    <location>
        <begin position="1"/>
        <end position="80"/>
    </location>
</feature>
<sequence>MAKSKGKKSRNNGPHVNPPNASKKIEKKSSKKKKKVKKINEASALDIGPSSTSTPNTTIIASSNATPPNASNKGEKKKEKGNEERVFGFIFMCNGKTKPQCYQYRVFGLPTGRKEEVAKIKVGTKLFLFDFDLKLLYGIYEASSKGQMNLEQDAFNGKFPAQKFGEFEVAYAIGTGLRPMGKGFRELLEEVGTFYVSEMEGNALLSLVVSSAGRVKFKIWKECLPLSEGAFKNAIRDNYEGSKFRPELTKKQVKALISLFRPINVPLPTSVAPLGSNVAPLHSFPAPLVEERFRPSAGLPPLEDPYLPGVQHTHGPLVLHHRSAQVVSSSLYDHYGATAPPSSVYDHYEAAPSVARVQASIEEPRVVRQTTLPHHTDPYYCTAAPQTYLTEKPVSSTQYPYRRYVTAPEMVPRDHPVGYEREYRVSHLPRVDEALLPIEALVDYYNQRPLPAANTHPSLRPHALGPPYVPAPASHALPELPSLHRSYYAREEPSRVYAVDPLRRPMPGRLSLAEPVAPVSSFYSFAGPPPTFR</sequence>
<proteinExistence type="predicted"/>
<accession>A5ADC6</accession>